<dbReference type="InterPro" id="IPR006533">
    <property type="entry name" value="T6SS_Vgr_RhsGE"/>
</dbReference>
<dbReference type="SUPFAM" id="SSF69349">
    <property type="entry name" value="Phage fibre proteins"/>
    <property type="match status" value="1"/>
</dbReference>
<dbReference type="NCBIfam" id="TIGR03361">
    <property type="entry name" value="VI_Rhs_Vgr"/>
    <property type="match status" value="1"/>
</dbReference>
<dbReference type="Pfam" id="PF10106">
    <property type="entry name" value="DUF2345"/>
    <property type="match status" value="1"/>
</dbReference>
<dbReference type="AlphaFoldDB" id="A0A365QMA6"/>
<dbReference type="Gene3D" id="2.30.110.50">
    <property type="match status" value="1"/>
</dbReference>
<reference evidence="5 6" key="1">
    <citation type="submission" date="2018-06" db="EMBL/GenBank/DDBJ databases">
        <title>Draft genome sequence of Burkholderia reimsis strain BE51 isolated from a French agricultural soil.</title>
        <authorList>
            <person name="Esmaeel Q."/>
        </authorList>
    </citation>
    <scope>NUCLEOTIDE SEQUENCE [LARGE SCALE GENOMIC DNA]</scope>
    <source>
        <strain evidence="5 6">BE51</strain>
    </source>
</reference>
<dbReference type="Pfam" id="PF04717">
    <property type="entry name" value="Phage_base_V"/>
    <property type="match status" value="1"/>
</dbReference>
<dbReference type="InterPro" id="IPR018769">
    <property type="entry name" value="VgrG2_DUF2345"/>
</dbReference>
<dbReference type="Proteomes" id="UP000252458">
    <property type="component" value="Unassembled WGS sequence"/>
</dbReference>
<evidence type="ECO:0000259" key="2">
    <source>
        <dbReference type="Pfam" id="PF04717"/>
    </source>
</evidence>
<dbReference type="EMBL" id="QMFZ01000039">
    <property type="protein sequence ID" value="RBB34032.1"/>
    <property type="molecule type" value="Genomic_DNA"/>
</dbReference>
<evidence type="ECO:0000313" key="6">
    <source>
        <dbReference type="Proteomes" id="UP000252458"/>
    </source>
</evidence>
<dbReference type="Gene3D" id="4.10.220.110">
    <property type="match status" value="1"/>
</dbReference>
<dbReference type="Pfam" id="PF13296">
    <property type="entry name" value="T6SS_Vgr"/>
    <property type="match status" value="1"/>
</dbReference>
<accession>A0A365QMA6</accession>
<keyword evidence="6" id="KW-1185">Reference proteome</keyword>
<evidence type="ECO:0000259" key="4">
    <source>
        <dbReference type="Pfam" id="PF13296"/>
    </source>
</evidence>
<dbReference type="InterPro" id="IPR037026">
    <property type="entry name" value="Vgr_OB-fold_dom_sf"/>
</dbReference>
<feature type="domain" description="Putative type VI secretion system Rhs element associated Vgr" evidence="4">
    <location>
        <begin position="529"/>
        <end position="633"/>
    </location>
</feature>
<evidence type="ECO:0000259" key="3">
    <source>
        <dbReference type="Pfam" id="PF10106"/>
    </source>
</evidence>
<dbReference type="InterPro" id="IPR017847">
    <property type="entry name" value="T6SS_RhsGE_Vgr_subset"/>
</dbReference>
<comment type="caution">
    <text evidence="5">The sequence shown here is derived from an EMBL/GenBank/DDBJ whole genome shotgun (WGS) entry which is preliminary data.</text>
</comment>
<comment type="similarity">
    <text evidence="1">Belongs to the VgrG protein family.</text>
</comment>
<dbReference type="Gene3D" id="2.40.50.230">
    <property type="entry name" value="Gp5 N-terminal domain"/>
    <property type="match status" value="1"/>
</dbReference>
<dbReference type="Gene3D" id="3.55.50.10">
    <property type="entry name" value="Baseplate protein-like domains"/>
    <property type="match status" value="1"/>
</dbReference>
<dbReference type="InterPro" id="IPR006531">
    <property type="entry name" value="Gp5/Vgr_OB"/>
</dbReference>
<gene>
    <name evidence="5" type="ORF">DPV79_32970</name>
</gene>
<proteinExistence type="inferred from homology"/>
<feature type="domain" description="Gp5/Type VI secretion system Vgr protein OB-fold" evidence="2">
    <location>
        <begin position="436"/>
        <end position="500"/>
    </location>
</feature>
<sequence>MSVQDIVRAIQGGPIQQDRLLKLDTPLGDNVLLPTRTVGRSRIGRHYDFTLDVASTRSDLKLTRLIGQPITLWLQQADHSYLPRHGYVYAVRRLGSEGGLTSFQISFASWMHFLKFRRDQRIWQDKPVDEILRDVFNTHSQARGRFHFALSKPLPPKSYCTQYEDDWNFVHRLMEEEGLFSIWTQASDGKSHTLTITDRLDSCEPLVVRSVQFSRDGVNSEVDGLIHWSGLRTLHSAALTTRTFDYKSPSPLANPKGTNIPTMSHELPEQLEMYEYTGPYTYLEQERGDHLSKIRMEEWESRAKRFYGTGGLRSADAGRSFTLVGHPQHDLDSSERNEFAIIEVLWLVENNLPVSIHHANLPGSLQRQLAEALANQDGARPSRAPHYDGSEGFFLIELEAQRKSVPFRSPFEHQKPIMQMQTATVVGSREQSIYTDELGRSKIQFHWDRIGQRDTRSSCWVRVSHPWAGQGFGMIHVPRIGDEVVVSFLEGCPDRPLITGRVPNGVNFVQWKLPDNQALSGLRSRDLASTMANHIVADDTPGKLQVQVASDHERSRLVVGYNTRIEGNEGRGEARGIGWELATDSWGVLRANQGMLVTTEARSGAAAAVKDMGETVQRLVQARDLHDTLANAAVQAHAQDAQDQPEVAKALRKQSDEIRGAGGGQGSDAFPELSKPHLVLASPAGIEATTAGSTHLASGEHMALTSGAHVSVSSGSNLLVTARNAIRLFAYKLGIRMVSYAGDIDIRALQKNLNLLAKLEITQTANRITIKATDEVMLHGGDSYISLKSGKITVGGGVYEVNAQVSNLPSKPMGVAPNGTPAVEANDQTFKMLTPSGRPLPGVAYRMTSDSGSHVFQTNSLGRSATLNTPQEEGVKFAAHWDELFTDADN</sequence>
<protein>
    <submittedName>
        <fullName evidence="5">Type VI secretion system tip protein VgrG</fullName>
    </submittedName>
</protein>
<dbReference type="SUPFAM" id="SSF69255">
    <property type="entry name" value="gp5 N-terminal domain-like"/>
    <property type="match status" value="1"/>
</dbReference>
<evidence type="ECO:0000313" key="5">
    <source>
        <dbReference type="EMBL" id="RBB34032.1"/>
    </source>
</evidence>
<feature type="domain" description="DUF2345" evidence="3">
    <location>
        <begin position="666"/>
        <end position="804"/>
    </location>
</feature>
<dbReference type="RefSeq" id="WP_113047422.1">
    <property type="nucleotide sequence ID" value="NZ_QMFZ01000039.1"/>
</dbReference>
<dbReference type="SUPFAM" id="SSF69279">
    <property type="entry name" value="Phage tail proteins"/>
    <property type="match status" value="2"/>
</dbReference>
<dbReference type="Pfam" id="PF05954">
    <property type="entry name" value="Phage_GPD"/>
    <property type="match status" value="1"/>
</dbReference>
<organism evidence="5 6">
    <name type="scientific">Burkholderia reimsis</name>
    <dbReference type="NCBI Taxonomy" id="2234132"/>
    <lineage>
        <taxon>Bacteria</taxon>
        <taxon>Pseudomonadati</taxon>
        <taxon>Pseudomonadota</taxon>
        <taxon>Betaproteobacteria</taxon>
        <taxon>Burkholderiales</taxon>
        <taxon>Burkholderiaceae</taxon>
        <taxon>Burkholderia</taxon>
    </lineage>
</organism>
<dbReference type="InterPro" id="IPR028244">
    <property type="entry name" value="T6SS_Rhs_Vgr_dom"/>
</dbReference>
<dbReference type="NCBIfam" id="TIGR01646">
    <property type="entry name" value="vgr_GE"/>
    <property type="match status" value="1"/>
</dbReference>
<evidence type="ECO:0000256" key="1">
    <source>
        <dbReference type="ARBA" id="ARBA00005558"/>
    </source>
</evidence>
<name>A0A365QMA6_9BURK</name>